<dbReference type="PROSITE" id="PS51257">
    <property type="entry name" value="PROKAR_LIPOPROTEIN"/>
    <property type="match status" value="1"/>
</dbReference>
<organism evidence="2">
    <name type="scientific">Leviviridae sp</name>
    <dbReference type="NCBI Taxonomy" id="2027243"/>
    <lineage>
        <taxon>Viruses</taxon>
        <taxon>Riboviria</taxon>
        <taxon>Orthornavirae</taxon>
        <taxon>Lenarviricota</taxon>
        <taxon>Leviviricetes</taxon>
        <taxon>Norzivirales</taxon>
        <taxon>Fiersviridae</taxon>
    </lineage>
</organism>
<protein>
    <submittedName>
        <fullName evidence="2">Uncharacterized protein</fullName>
    </submittedName>
</protein>
<reference evidence="2" key="1">
    <citation type="submission" date="2019-05" db="EMBL/GenBank/DDBJ databases">
        <title>Metatranscriptomic reconstruction reveals RNA viruses with the potential to shape carbon cycling in soil.</title>
        <authorList>
            <person name="Starr E.P."/>
            <person name="Nuccio E."/>
            <person name="Pett-Ridge J."/>
            <person name="Banfield J.F."/>
            <person name="Firestone M.K."/>
        </authorList>
    </citation>
    <scope>NUCLEOTIDE SEQUENCE</scope>
    <source>
        <strain evidence="2">H3_Bulk_Litter_17_scaffold_5996</strain>
    </source>
</reference>
<proteinExistence type="predicted"/>
<evidence type="ECO:0000256" key="1">
    <source>
        <dbReference type="SAM" id="MobiDB-lite"/>
    </source>
</evidence>
<sequence length="67" mass="7264">MGRICGSFARGALFAMSFSLLSSSCERQKQDAVRPTAAERPLPSNDEGAVRNRLVRGWRSLGVSDPP</sequence>
<feature type="region of interest" description="Disordered" evidence="1">
    <location>
        <begin position="29"/>
        <end position="49"/>
    </location>
</feature>
<dbReference type="EMBL" id="MN033905">
    <property type="protein sequence ID" value="QDH88177.1"/>
    <property type="molecule type" value="Genomic_RNA"/>
</dbReference>
<name>A0A514D3K2_9VIRU</name>
<accession>A0A514D3K2</accession>
<gene>
    <name evidence="2" type="ORF">H3BulkLitter175996_000002</name>
</gene>
<evidence type="ECO:0000313" key="2">
    <source>
        <dbReference type="EMBL" id="QDH88177.1"/>
    </source>
</evidence>